<organism evidence="1 2">
    <name type="scientific">Tetraodon nigroviridis</name>
    <name type="common">Spotted green pufferfish</name>
    <name type="synonym">Chelonodon nigroviridis</name>
    <dbReference type="NCBI Taxonomy" id="99883"/>
    <lineage>
        <taxon>Eukaryota</taxon>
        <taxon>Metazoa</taxon>
        <taxon>Chordata</taxon>
        <taxon>Craniata</taxon>
        <taxon>Vertebrata</taxon>
        <taxon>Euteleostomi</taxon>
        <taxon>Actinopterygii</taxon>
        <taxon>Neopterygii</taxon>
        <taxon>Teleostei</taxon>
        <taxon>Neoteleostei</taxon>
        <taxon>Acanthomorphata</taxon>
        <taxon>Eupercaria</taxon>
        <taxon>Tetraodontiformes</taxon>
        <taxon>Tetradontoidea</taxon>
        <taxon>Tetraodontidae</taxon>
        <taxon>Tetraodon</taxon>
    </lineage>
</organism>
<dbReference type="Ensembl" id="ENSTNIT00000001717.1">
    <property type="protein sequence ID" value="ENSTNIP00000001862.1"/>
    <property type="gene ID" value="ENSTNIG00000000671.1"/>
</dbReference>
<reference evidence="1" key="2">
    <citation type="submission" date="2025-08" db="UniProtKB">
        <authorList>
            <consortium name="Ensembl"/>
        </authorList>
    </citation>
    <scope>IDENTIFICATION</scope>
</reference>
<protein>
    <submittedName>
        <fullName evidence="1">Uncharacterized protein</fullName>
    </submittedName>
</protein>
<keyword evidence="2" id="KW-1185">Reference proteome</keyword>
<accession>H3C0U6</accession>
<dbReference type="InParanoid" id="H3C0U6"/>
<reference evidence="1" key="3">
    <citation type="submission" date="2025-09" db="UniProtKB">
        <authorList>
            <consortium name="Ensembl"/>
        </authorList>
    </citation>
    <scope>IDENTIFICATION</scope>
</reference>
<sequence length="20" mass="2489">VQFEELIKEVQMLRAELRTR</sequence>
<evidence type="ECO:0000313" key="2">
    <source>
        <dbReference type="Proteomes" id="UP000007303"/>
    </source>
</evidence>
<reference evidence="2" key="1">
    <citation type="journal article" date="2004" name="Nature">
        <title>Genome duplication in the teleost fish Tetraodon nigroviridis reveals the early vertebrate proto-karyotype.</title>
        <authorList>
            <person name="Jaillon O."/>
            <person name="Aury J.-M."/>
            <person name="Brunet F."/>
            <person name="Petit J.-L."/>
            <person name="Stange-Thomann N."/>
            <person name="Mauceli E."/>
            <person name="Bouneau L."/>
            <person name="Fischer C."/>
            <person name="Ozouf-Costaz C."/>
            <person name="Bernot A."/>
            <person name="Nicaud S."/>
            <person name="Jaffe D."/>
            <person name="Fisher S."/>
            <person name="Lutfalla G."/>
            <person name="Dossat C."/>
            <person name="Segurens B."/>
            <person name="Dasilva C."/>
            <person name="Salanoubat M."/>
            <person name="Levy M."/>
            <person name="Boudet N."/>
            <person name="Castellano S."/>
            <person name="Anthouard V."/>
            <person name="Jubin C."/>
            <person name="Castelli V."/>
            <person name="Katinka M."/>
            <person name="Vacherie B."/>
            <person name="Biemont C."/>
            <person name="Skalli Z."/>
            <person name="Cattolico L."/>
            <person name="Poulain J."/>
            <person name="De Berardinis V."/>
            <person name="Cruaud C."/>
            <person name="Duprat S."/>
            <person name="Brottier P."/>
            <person name="Coutanceau J.-P."/>
            <person name="Gouzy J."/>
            <person name="Parra G."/>
            <person name="Lardier G."/>
            <person name="Chapple C."/>
            <person name="McKernan K.J."/>
            <person name="McEwan P."/>
            <person name="Bosak S."/>
            <person name="Kellis M."/>
            <person name="Volff J.-N."/>
            <person name="Guigo R."/>
            <person name="Zody M.C."/>
            <person name="Mesirov J."/>
            <person name="Lindblad-Toh K."/>
            <person name="Birren B."/>
            <person name="Nusbaum C."/>
            <person name="Kahn D."/>
            <person name="Robinson-Rechavi M."/>
            <person name="Laudet V."/>
            <person name="Schachter V."/>
            <person name="Quetier F."/>
            <person name="Saurin W."/>
            <person name="Scarpelli C."/>
            <person name="Wincker P."/>
            <person name="Lander E.S."/>
            <person name="Weissenbach J."/>
            <person name="Roest Crollius H."/>
        </authorList>
    </citation>
    <scope>NUCLEOTIDE SEQUENCE [LARGE SCALE GENOMIC DNA]</scope>
</reference>
<name>H3C0U6_TETNG</name>
<evidence type="ECO:0000313" key="1">
    <source>
        <dbReference type="Ensembl" id="ENSTNIP00000001862.1"/>
    </source>
</evidence>
<proteinExistence type="predicted"/>
<dbReference type="Proteomes" id="UP000007303">
    <property type="component" value="Unassembled WGS sequence"/>
</dbReference>
<dbReference type="AlphaFoldDB" id="H3C0U6"/>